<organism evidence="1 2">
    <name type="scientific">Characodon lateralis</name>
    <dbReference type="NCBI Taxonomy" id="208331"/>
    <lineage>
        <taxon>Eukaryota</taxon>
        <taxon>Metazoa</taxon>
        <taxon>Chordata</taxon>
        <taxon>Craniata</taxon>
        <taxon>Vertebrata</taxon>
        <taxon>Euteleostomi</taxon>
        <taxon>Actinopterygii</taxon>
        <taxon>Neopterygii</taxon>
        <taxon>Teleostei</taxon>
        <taxon>Neoteleostei</taxon>
        <taxon>Acanthomorphata</taxon>
        <taxon>Ovalentaria</taxon>
        <taxon>Atherinomorphae</taxon>
        <taxon>Cyprinodontiformes</taxon>
        <taxon>Goodeidae</taxon>
        <taxon>Characodon</taxon>
    </lineage>
</organism>
<reference evidence="1 2" key="1">
    <citation type="submission" date="2021-06" db="EMBL/GenBank/DDBJ databases">
        <authorList>
            <person name="Palmer J.M."/>
        </authorList>
    </citation>
    <scope>NUCLEOTIDE SEQUENCE [LARGE SCALE GENOMIC DNA]</scope>
    <source>
        <strain evidence="1 2">CL_MEX2019</strain>
        <tissue evidence="1">Muscle</tissue>
    </source>
</reference>
<dbReference type="EMBL" id="JAHUTJ010074225">
    <property type="protein sequence ID" value="MED6293172.1"/>
    <property type="molecule type" value="Genomic_DNA"/>
</dbReference>
<proteinExistence type="predicted"/>
<sequence>MKQGFDLYTENYRVAKKKKYRENRPSQLTRKEEESQLESLLCHDATRSVSVKRIVGAEAILLLATIKSSHHSWAGPSSPHNPTPFGHCSLLCIRTVHVRGGVWAEEVSLGQNNLFTVYFMVFCIVCGAKR</sequence>
<evidence type="ECO:0000313" key="2">
    <source>
        <dbReference type="Proteomes" id="UP001352852"/>
    </source>
</evidence>
<keyword evidence="2" id="KW-1185">Reference proteome</keyword>
<evidence type="ECO:0000313" key="1">
    <source>
        <dbReference type="EMBL" id="MED6293172.1"/>
    </source>
</evidence>
<dbReference type="Proteomes" id="UP001352852">
    <property type="component" value="Unassembled WGS sequence"/>
</dbReference>
<protein>
    <submittedName>
        <fullName evidence="1">Uncharacterized protein</fullName>
    </submittedName>
</protein>
<name>A0ABU7F170_9TELE</name>
<comment type="caution">
    <text evidence="1">The sequence shown here is derived from an EMBL/GenBank/DDBJ whole genome shotgun (WGS) entry which is preliminary data.</text>
</comment>
<gene>
    <name evidence="1" type="ORF">CHARACLAT_007959</name>
</gene>
<accession>A0ABU7F170</accession>